<feature type="domain" description="DUF218" evidence="2">
    <location>
        <begin position="44"/>
        <end position="169"/>
    </location>
</feature>
<dbReference type="Gene3D" id="3.40.50.620">
    <property type="entry name" value="HUPs"/>
    <property type="match status" value="1"/>
</dbReference>
<keyword evidence="4" id="KW-1185">Reference proteome</keyword>
<evidence type="ECO:0000313" key="3">
    <source>
        <dbReference type="EMBL" id="MEJ5217267.1"/>
    </source>
</evidence>
<keyword evidence="1" id="KW-0472">Membrane</keyword>
<comment type="caution">
    <text evidence="3">The sequence shown here is derived from an EMBL/GenBank/DDBJ whole genome shotgun (WGS) entry which is preliminary data.</text>
</comment>
<dbReference type="Pfam" id="PF02698">
    <property type="entry name" value="DUF218"/>
    <property type="match status" value="1"/>
</dbReference>
<feature type="transmembrane region" description="Helical" evidence="1">
    <location>
        <begin position="12"/>
        <end position="32"/>
    </location>
</feature>
<name>A0ABU8QCX1_9RHOB</name>
<protein>
    <submittedName>
        <fullName evidence="3">YdcF family protein</fullName>
    </submittedName>
</protein>
<evidence type="ECO:0000259" key="2">
    <source>
        <dbReference type="Pfam" id="PF02698"/>
    </source>
</evidence>
<dbReference type="InterPro" id="IPR014729">
    <property type="entry name" value="Rossmann-like_a/b/a_fold"/>
</dbReference>
<dbReference type="InterPro" id="IPR051599">
    <property type="entry name" value="Cell_Envelope_Assoc"/>
</dbReference>
<sequence length="215" mass="24099">MGIKRAFFKLLRLGVVVYAATLFAVIGWSFLWPRSELAQVSHVEAIVCLGAGHYDDGRIGRKSEQRAKTCADLHLLQPETPIVFTGISAVNKTVAEMMAEVARESGVPNQYIVEENKARSTLQNALFSLPYLDATAPVALVTDSFHLPRSYVSFRWAGYEDLRLIAAQSRQGERWIWPGPKSLLSEPLKIYFNLLRGGLWTLANRFGVENTAWLM</sequence>
<dbReference type="PANTHER" id="PTHR30336">
    <property type="entry name" value="INNER MEMBRANE PROTEIN, PROBABLE PERMEASE"/>
    <property type="match status" value="1"/>
</dbReference>
<reference evidence="3 4" key="1">
    <citation type="submission" date="2024-03" db="EMBL/GenBank/DDBJ databases">
        <title>Cognatishimia coralii sp. nov., a marine bacterium isolated from coral surrounding seawater.</title>
        <authorList>
            <person name="Liu X."/>
            <person name="Liu S."/>
            <person name="Sun H."/>
            <person name="Zhang Y."/>
        </authorList>
    </citation>
    <scope>NUCLEOTIDE SEQUENCE [LARGE SCALE GENOMIC DNA]</scope>
    <source>
        <strain evidence="3 4">D5M38</strain>
    </source>
</reference>
<dbReference type="CDD" id="cd06259">
    <property type="entry name" value="YdcF-like"/>
    <property type="match status" value="1"/>
</dbReference>
<organism evidence="3 4">
    <name type="scientific">Cognatishimia coralii</name>
    <dbReference type="NCBI Taxonomy" id="3083254"/>
    <lineage>
        <taxon>Bacteria</taxon>
        <taxon>Pseudomonadati</taxon>
        <taxon>Pseudomonadota</taxon>
        <taxon>Alphaproteobacteria</taxon>
        <taxon>Rhodobacterales</taxon>
        <taxon>Paracoccaceae</taxon>
        <taxon>Cognatishimia</taxon>
    </lineage>
</organism>
<gene>
    <name evidence="3" type="ORF">WG622_03390</name>
</gene>
<dbReference type="InterPro" id="IPR003848">
    <property type="entry name" value="DUF218"/>
</dbReference>
<dbReference type="RefSeq" id="WP_339402287.1">
    <property type="nucleotide sequence ID" value="NZ_JBBGAZ010000001.1"/>
</dbReference>
<keyword evidence="1" id="KW-1133">Transmembrane helix</keyword>
<keyword evidence="1" id="KW-0812">Transmembrane</keyword>
<dbReference type="Proteomes" id="UP001368270">
    <property type="component" value="Unassembled WGS sequence"/>
</dbReference>
<proteinExistence type="predicted"/>
<dbReference type="EMBL" id="JBBGAZ010000001">
    <property type="protein sequence ID" value="MEJ5217267.1"/>
    <property type="molecule type" value="Genomic_DNA"/>
</dbReference>
<accession>A0ABU8QCX1</accession>
<evidence type="ECO:0000313" key="4">
    <source>
        <dbReference type="Proteomes" id="UP001368270"/>
    </source>
</evidence>
<dbReference type="PANTHER" id="PTHR30336:SF20">
    <property type="entry name" value="DUF218 DOMAIN-CONTAINING PROTEIN"/>
    <property type="match status" value="1"/>
</dbReference>
<evidence type="ECO:0000256" key="1">
    <source>
        <dbReference type="SAM" id="Phobius"/>
    </source>
</evidence>